<gene>
    <name evidence="1" type="ORF">TIFTF001_036253</name>
</gene>
<dbReference type="Proteomes" id="UP001187192">
    <property type="component" value="Unassembled WGS sequence"/>
</dbReference>
<accession>A0AA88JCK1</accession>
<keyword evidence="2" id="KW-1185">Reference proteome</keyword>
<comment type="caution">
    <text evidence="1">The sequence shown here is derived from an EMBL/GenBank/DDBJ whole genome shotgun (WGS) entry which is preliminary data.</text>
</comment>
<organism evidence="1 2">
    <name type="scientific">Ficus carica</name>
    <name type="common">Common fig</name>
    <dbReference type="NCBI Taxonomy" id="3494"/>
    <lineage>
        <taxon>Eukaryota</taxon>
        <taxon>Viridiplantae</taxon>
        <taxon>Streptophyta</taxon>
        <taxon>Embryophyta</taxon>
        <taxon>Tracheophyta</taxon>
        <taxon>Spermatophyta</taxon>
        <taxon>Magnoliopsida</taxon>
        <taxon>eudicotyledons</taxon>
        <taxon>Gunneridae</taxon>
        <taxon>Pentapetalae</taxon>
        <taxon>rosids</taxon>
        <taxon>fabids</taxon>
        <taxon>Rosales</taxon>
        <taxon>Moraceae</taxon>
        <taxon>Ficeae</taxon>
        <taxon>Ficus</taxon>
    </lineage>
</organism>
<reference evidence="1" key="1">
    <citation type="submission" date="2023-07" db="EMBL/GenBank/DDBJ databases">
        <title>draft genome sequence of fig (Ficus carica).</title>
        <authorList>
            <person name="Takahashi T."/>
            <person name="Nishimura K."/>
        </authorList>
    </citation>
    <scope>NUCLEOTIDE SEQUENCE</scope>
</reference>
<name>A0AA88JCK1_FICCA</name>
<proteinExistence type="predicted"/>
<evidence type="ECO:0000313" key="1">
    <source>
        <dbReference type="EMBL" id="GMN67191.1"/>
    </source>
</evidence>
<sequence>MVLLLRQGCVTNLVNGADFTSSRVRDSPIFALESPQWAVCGLTETTACEIGRPFVDTGDDVDLRISEKMGVGQNRNLKKN</sequence>
<protein>
    <submittedName>
        <fullName evidence="1">Uncharacterized protein</fullName>
    </submittedName>
</protein>
<dbReference type="AlphaFoldDB" id="A0AA88JCK1"/>
<evidence type="ECO:0000313" key="2">
    <source>
        <dbReference type="Proteomes" id="UP001187192"/>
    </source>
</evidence>
<dbReference type="EMBL" id="BTGU01000416">
    <property type="protein sequence ID" value="GMN67191.1"/>
    <property type="molecule type" value="Genomic_DNA"/>
</dbReference>